<feature type="transmembrane region" description="Helical" evidence="6">
    <location>
        <begin position="148"/>
        <end position="174"/>
    </location>
</feature>
<comment type="subcellular location">
    <subcellularLocation>
        <location evidence="1">Membrane</location>
        <topology evidence="1">Multi-pass membrane protein</topology>
    </subcellularLocation>
</comment>
<dbReference type="GO" id="GO:0017004">
    <property type="term" value="P:cytochrome complex assembly"/>
    <property type="evidence" value="ECO:0007669"/>
    <property type="project" value="InterPro"/>
</dbReference>
<dbReference type="AlphaFoldDB" id="A0A0V7ZMB2"/>
<evidence type="ECO:0000256" key="4">
    <source>
        <dbReference type="ARBA" id="ARBA00022989"/>
    </source>
</evidence>
<dbReference type="OrthoDB" id="9811036at2"/>
<comment type="similarity">
    <text evidence="2">Belongs to the DsbD family.</text>
</comment>
<keyword evidence="5 6" id="KW-0472">Membrane</keyword>
<evidence type="ECO:0000256" key="1">
    <source>
        <dbReference type="ARBA" id="ARBA00004141"/>
    </source>
</evidence>
<feature type="transmembrane region" description="Helical" evidence="6">
    <location>
        <begin position="29"/>
        <end position="54"/>
    </location>
</feature>
<feature type="transmembrane region" description="Helical" evidence="6">
    <location>
        <begin position="180"/>
        <end position="208"/>
    </location>
</feature>
<keyword evidence="9" id="KW-1185">Reference proteome</keyword>
<feature type="transmembrane region" description="Helical" evidence="6">
    <location>
        <begin position="220"/>
        <end position="239"/>
    </location>
</feature>
<dbReference type="InterPro" id="IPR003834">
    <property type="entry name" value="Cyt_c_assmbl_TM_dom"/>
</dbReference>
<dbReference type="PANTHER" id="PTHR31272">
    <property type="entry name" value="CYTOCHROME C-TYPE BIOGENESIS PROTEIN HI_1454-RELATED"/>
    <property type="match status" value="1"/>
</dbReference>
<reference evidence="8 9" key="1">
    <citation type="journal article" date="2015" name="Genome Announc.">
        <title>Draft Genome of the Euendolithic (true boring) Cyanobacterium Mastigocoleus testarum strain BC008.</title>
        <authorList>
            <person name="Guida B.S."/>
            <person name="Garcia-Pichel F."/>
        </authorList>
    </citation>
    <scope>NUCLEOTIDE SEQUENCE [LARGE SCALE GENOMIC DNA]</scope>
    <source>
        <strain evidence="8 9">BC008</strain>
    </source>
</reference>
<name>A0A0V7ZMB2_9CYAN</name>
<evidence type="ECO:0000256" key="5">
    <source>
        <dbReference type="ARBA" id="ARBA00023136"/>
    </source>
</evidence>
<protein>
    <submittedName>
        <fullName evidence="8">Cytochrome C biogenesis protein</fullName>
    </submittedName>
</protein>
<dbReference type="InterPro" id="IPR051790">
    <property type="entry name" value="Cytochrome_c-biogenesis_DsbD"/>
</dbReference>
<organism evidence="8 9">
    <name type="scientific">Mastigocoleus testarum BC008</name>
    <dbReference type="NCBI Taxonomy" id="371196"/>
    <lineage>
        <taxon>Bacteria</taxon>
        <taxon>Bacillati</taxon>
        <taxon>Cyanobacteriota</taxon>
        <taxon>Cyanophyceae</taxon>
        <taxon>Nostocales</taxon>
        <taxon>Hapalosiphonaceae</taxon>
        <taxon>Mastigocoleus</taxon>
    </lineage>
</organism>
<proteinExistence type="inferred from homology"/>
<evidence type="ECO:0000313" key="9">
    <source>
        <dbReference type="Proteomes" id="UP000053372"/>
    </source>
</evidence>
<comment type="caution">
    <text evidence="8">The sequence shown here is derived from an EMBL/GenBank/DDBJ whole genome shotgun (WGS) entry which is preliminary data.</text>
</comment>
<feature type="domain" description="Cytochrome C biogenesis protein transmembrane" evidence="7">
    <location>
        <begin position="29"/>
        <end position="232"/>
    </location>
</feature>
<dbReference type="Proteomes" id="UP000053372">
    <property type="component" value="Unassembled WGS sequence"/>
</dbReference>
<evidence type="ECO:0000313" key="8">
    <source>
        <dbReference type="EMBL" id="KST65446.1"/>
    </source>
</evidence>
<feature type="transmembrane region" description="Helical" evidence="6">
    <location>
        <begin position="75"/>
        <end position="96"/>
    </location>
</feature>
<keyword evidence="3 6" id="KW-0812">Transmembrane</keyword>
<dbReference type="PANTHER" id="PTHR31272:SF6">
    <property type="entry name" value="CYTOCHROME C-TYPE BIOGENESIS CCDA-LIKE CHLOROPLASTIC PROTEIN"/>
    <property type="match status" value="1"/>
</dbReference>
<dbReference type="RefSeq" id="WP_027844481.1">
    <property type="nucleotide sequence ID" value="NZ_LMTZ01000107.1"/>
</dbReference>
<feature type="transmembrane region" description="Helical" evidence="6">
    <location>
        <begin position="102"/>
        <end position="122"/>
    </location>
</feature>
<dbReference type="Pfam" id="PF02683">
    <property type="entry name" value="DsbD_TM"/>
    <property type="match status" value="1"/>
</dbReference>
<accession>A0A0V7ZMB2</accession>
<keyword evidence="4 6" id="KW-1133">Transmembrane helix</keyword>
<sequence length="248" mass="26521">MLETLQTQLYNLEQFSSFVVSNQLTHLSWLSIVIIFMTGLLTSLTPCMLSMLPITIGYIGGYEAKSRLQAAIQSTWFALGLASTLAGLGIFAATLGKVYGQIGVGLPIIVSIIAILMGLNLLEALPLQFPSWGGTDWISEELPQGVRAYFIGLSFGLVASPCSTPVLAALLGWVTSTKDLILGAVLLLSYAAGHVTPLILAGTFTASIKKILEIRRWSAWINPASGVLLIAFGAISLAYRLPLKVFGF</sequence>
<evidence type="ECO:0000256" key="3">
    <source>
        <dbReference type="ARBA" id="ARBA00022692"/>
    </source>
</evidence>
<dbReference type="GO" id="GO:0016020">
    <property type="term" value="C:membrane"/>
    <property type="evidence" value="ECO:0007669"/>
    <property type="project" value="UniProtKB-SubCell"/>
</dbReference>
<gene>
    <name evidence="8" type="ORF">BC008_41675</name>
</gene>
<evidence type="ECO:0000259" key="7">
    <source>
        <dbReference type="Pfam" id="PF02683"/>
    </source>
</evidence>
<dbReference type="EMBL" id="LMTZ01000107">
    <property type="protein sequence ID" value="KST65446.1"/>
    <property type="molecule type" value="Genomic_DNA"/>
</dbReference>
<evidence type="ECO:0000256" key="6">
    <source>
        <dbReference type="SAM" id="Phobius"/>
    </source>
</evidence>
<evidence type="ECO:0000256" key="2">
    <source>
        <dbReference type="ARBA" id="ARBA00006143"/>
    </source>
</evidence>